<proteinExistence type="inferred from homology"/>
<keyword evidence="9 10" id="KW-0407">Ion channel</keyword>
<dbReference type="InterPro" id="IPR019823">
    <property type="entry name" value="Mechanosensitive_channel_CS"/>
</dbReference>
<name>A0A9E9C771_9CYAN</name>
<dbReference type="GO" id="GO:0005886">
    <property type="term" value="C:plasma membrane"/>
    <property type="evidence" value="ECO:0007669"/>
    <property type="project" value="UniProtKB-SubCell"/>
</dbReference>
<dbReference type="Pfam" id="PF01741">
    <property type="entry name" value="MscL"/>
    <property type="match status" value="1"/>
</dbReference>
<dbReference type="GO" id="GO:0008381">
    <property type="term" value="F:mechanosensitive monoatomic ion channel activity"/>
    <property type="evidence" value="ECO:0007669"/>
    <property type="project" value="UniProtKB-UniRule"/>
</dbReference>
<dbReference type="Proteomes" id="UP001163152">
    <property type="component" value="Chromosome"/>
</dbReference>
<gene>
    <name evidence="10 11" type="primary">mscL</name>
    <name evidence="11" type="ORF">OXH18_23150</name>
</gene>
<evidence type="ECO:0000256" key="8">
    <source>
        <dbReference type="ARBA" id="ARBA00023136"/>
    </source>
</evidence>
<comment type="subcellular location">
    <subcellularLocation>
        <location evidence="1 10">Cell membrane</location>
        <topology evidence="1 10">Multi-pass membrane protein</topology>
    </subcellularLocation>
</comment>
<keyword evidence="5 10" id="KW-0812">Transmembrane</keyword>
<dbReference type="InterPro" id="IPR001185">
    <property type="entry name" value="MS_channel"/>
</dbReference>
<evidence type="ECO:0000256" key="3">
    <source>
        <dbReference type="ARBA" id="ARBA00022448"/>
    </source>
</evidence>
<keyword evidence="4 10" id="KW-1003">Cell membrane</keyword>
<dbReference type="SUPFAM" id="SSF81330">
    <property type="entry name" value="Gated mechanosensitive channel"/>
    <property type="match status" value="1"/>
</dbReference>
<dbReference type="AlphaFoldDB" id="A0A9E9C771"/>
<dbReference type="Gene3D" id="1.10.1200.120">
    <property type="entry name" value="Large-conductance mechanosensitive channel, MscL, domain 1"/>
    <property type="match status" value="1"/>
</dbReference>
<keyword evidence="3 10" id="KW-0813">Transport</keyword>
<evidence type="ECO:0000256" key="5">
    <source>
        <dbReference type="ARBA" id="ARBA00022692"/>
    </source>
</evidence>
<keyword evidence="7 10" id="KW-0406">Ion transport</keyword>
<dbReference type="EMBL" id="CP113797">
    <property type="protein sequence ID" value="WAL60034.1"/>
    <property type="molecule type" value="Genomic_DNA"/>
</dbReference>
<dbReference type="RefSeq" id="WP_268609865.1">
    <property type="nucleotide sequence ID" value="NZ_CP113797.1"/>
</dbReference>
<dbReference type="PRINTS" id="PR01264">
    <property type="entry name" value="MECHCHANNEL"/>
</dbReference>
<dbReference type="InterPro" id="IPR036019">
    <property type="entry name" value="MscL_channel"/>
</dbReference>
<comment type="similarity">
    <text evidence="2 10">Belongs to the MscL family.</text>
</comment>
<evidence type="ECO:0000256" key="4">
    <source>
        <dbReference type="ARBA" id="ARBA00022475"/>
    </source>
</evidence>
<dbReference type="HAMAP" id="MF_00115">
    <property type="entry name" value="MscL"/>
    <property type="match status" value="1"/>
</dbReference>
<evidence type="ECO:0000256" key="10">
    <source>
        <dbReference type="HAMAP-Rule" id="MF_00115"/>
    </source>
</evidence>
<evidence type="ECO:0000313" key="12">
    <source>
        <dbReference type="Proteomes" id="UP001163152"/>
    </source>
</evidence>
<protein>
    <recommendedName>
        <fullName evidence="10">Large-conductance mechanosensitive channel</fullName>
    </recommendedName>
</protein>
<evidence type="ECO:0000313" key="11">
    <source>
        <dbReference type="EMBL" id="WAL60034.1"/>
    </source>
</evidence>
<keyword evidence="12" id="KW-1185">Reference proteome</keyword>
<comment type="subunit">
    <text evidence="10">Homopentamer.</text>
</comment>
<feature type="transmembrane region" description="Helical" evidence="10">
    <location>
        <begin position="79"/>
        <end position="103"/>
    </location>
</feature>
<feature type="transmembrane region" description="Helical" evidence="10">
    <location>
        <begin position="26"/>
        <end position="43"/>
    </location>
</feature>
<evidence type="ECO:0000256" key="1">
    <source>
        <dbReference type="ARBA" id="ARBA00004651"/>
    </source>
</evidence>
<evidence type="ECO:0000256" key="9">
    <source>
        <dbReference type="ARBA" id="ARBA00023303"/>
    </source>
</evidence>
<dbReference type="PROSITE" id="PS01327">
    <property type="entry name" value="MSCL"/>
    <property type="match status" value="1"/>
</dbReference>
<sequence length="146" mass="15948">MTVERGRRVVTGFWAEFWEFIKRGNVVDLAVAVVIGSAFARIVDSLVTDIITPAIVSPALAAANVDSIQEWTVGNGIKIGLFLAAVLNFLIIALAVFAAIRLYETFRHRVLGMEEADAPPDPVVESQERLTGAIERLTTAVERRTP</sequence>
<evidence type="ECO:0000256" key="7">
    <source>
        <dbReference type="ARBA" id="ARBA00023065"/>
    </source>
</evidence>
<dbReference type="PANTHER" id="PTHR30266:SF2">
    <property type="entry name" value="LARGE-CONDUCTANCE MECHANOSENSITIVE CHANNEL"/>
    <property type="match status" value="1"/>
</dbReference>
<keyword evidence="6 10" id="KW-1133">Transmembrane helix</keyword>
<dbReference type="KEGG" id="tsin:OXH18_23150"/>
<keyword evidence="8 10" id="KW-0472">Membrane</keyword>
<dbReference type="PANTHER" id="PTHR30266">
    <property type="entry name" value="MECHANOSENSITIVE CHANNEL MSCL"/>
    <property type="match status" value="1"/>
</dbReference>
<comment type="function">
    <text evidence="10">Channel that opens in response to stretch forces in the membrane lipid bilayer. May participate in the regulation of osmotic pressure changes within the cell.</text>
</comment>
<dbReference type="InterPro" id="IPR037673">
    <property type="entry name" value="MSC/AndL"/>
</dbReference>
<reference evidence="11" key="1">
    <citation type="submission" date="2022-12" db="EMBL/GenBank/DDBJ databases">
        <title>Polyphasic identification of a Novel Hot-Spring Cyanobacterium Ocullathermofonsia sinensis gen nov. sp. nov. and Genomic Insights on its Adaptations to the Thermal Habitat.</title>
        <authorList>
            <person name="Daroch M."/>
            <person name="Tang J."/>
            <person name="Jiang Y."/>
        </authorList>
    </citation>
    <scope>NUCLEOTIDE SEQUENCE</scope>
    <source>
        <strain evidence="11">PKUAC-SCTA174</strain>
    </source>
</reference>
<dbReference type="NCBIfam" id="TIGR00220">
    <property type="entry name" value="mscL"/>
    <property type="match status" value="1"/>
</dbReference>
<accession>A0A9E9C771</accession>
<organism evidence="11 12">
    <name type="scientific">Thermocoleostomius sinensis A174</name>
    <dbReference type="NCBI Taxonomy" id="2016057"/>
    <lineage>
        <taxon>Bacteria</taxon>
        <taxon>Bacillati</taxon>
        <taxon>Cyanobacteriota</taxon>
        <taxon>Cyanophyceae</taxon>
        <taxon>Oculatellales</taxon>
        <taxon>Oculatellaceae</taxon>
        <taxon>Thermocoleostomius</taxon>
    </lineage>
</organism>
<evidence type="ECO:0000256" key="2">
    <source>
        <dbReference type="ARBA" id="ARBA00007254"/>
    </source>
</evidence>
<evidence type="ECO:0000256" key="6">
    <source>
        <dbReference type="ARBA" id="ARBA00022989"/>
    </source>
</evidence>